<keyword evidence="2" id="KW-1185">Reference proteome</keyword>
<dbReference type="Proteomes" id="UP001295463">
    <property type="component" value="Chromosome"/>
</dbReference>
<evidence type="ECO:0000313" key="2">
    <source>
        <dbReference type="Proteomes" id="UP001295463"/>
    </source>
</evidence>
<evidence type="ECO:0000313" key="1">
    <source>
        <dbReference type="EMBL" id="CAH2030362.1"/>
    </source>
</evidence>
<reference evidence="1 2" key="1">
    <citation type="submission" date="2022-03" db="EMBL/GenBank/DDBJ databases">
        <authorList>
            <person name="Koch H."/>
        </authorList>
    </citation>
    <scope>NUCLEOTIDE SEQUENCE [LARGE SCALE GENOMIC DNA]</scope>
    <source>
        <strain evidence="1 2">G1</strain>
    </source>
</reference>
<protein>
    <submittedName>
        <fullName evidence="1">Uncharacterized protein</fullName>
    </submittedName>
</protein>
<gene>
    <name evidence="1" type="ORF">GEAMG1_0545</name>
</gene>
<organism evidence="1 2">
    <name type="scientific">Trichlorobacter ammonificans</name>
    <dbReference type="NCBI Taxonomy" id="2916410"/>
    <lineage>
        <taxon>Bacteria</taxon>
        <taxon>Pseudomonadati</taxon>
        <taxon>Thermodesulfobacteriota</taxon>
        <taxon>Desulfuromonadia</taxon>
        <taxon>Geobacterales</taxon>
        <taxon>Geobacteraceae</taxon>
        <taxon>Trichlorobacter</taxon>
    </lineage>
</organism>
<sequence>MVPIMHPSPGVLYDDSQKIADIPAFLGPESGV</sequence>
<proteinExistence type="predicted"/>
<dbReference type="EMBL" id="OW150024">
    <property type="protein sequence ID" value="CAH2030362.1"/>
    <property type="molecule type" value="Genomic_DNA"/>
</dbReference>
<accession>A0ABM9D6M4</accession>
<name>A0ABM9D6M4_9BACT</name>